<dbReference type="HAMAP" id="MF_00092">
    <property type="entry name" value="MutS2"/>
    <property type="match status" value="1"/>
</dbReference>
<keyword evidence="7" id="KW-0540">Nuclease</keyword>
<comment type="function">
    <text evidence="7">Endonuclease that is involved in the suppression of homologous recombination and thus may have a key role in the control of bacterial genetic diversity.</text>
</comment>
<keyword evidence="4 7" id="KW-0067">ATP-binding</keyword>
<sequence>MNSEKLLDFDVIRERLAAECSSKVAKEMAMELEPLTDPIAIKTALDETVEAVNSLNTEIEQPIGGTRDIREACAKSRKEIILTHEELWDLYTTLSAYKRMYAFFHSKYMNYPLLSFWIQDMPRHDGLERKFERVFDKKGNLMDSASPKLQHLRTTIARTKDRIKSDLQAIMHDPNNQKYFQEAIVTQRNNRYVIPVKQEYRYAFEGLIHDRSATGATLYIEPMRLVNLNNDLQEAELAEEEEVRRIYRELSQAVRKDSNTLMDACERVSHVEFVYGKANLAIKMKAVPAELSGAREVKLLNARHPLIPANVVVPTTITLGTAYRILLITGSNTGGKTVAMKTLGLLSLMNQAGLFIPAETGSILPIFNNIYADIGDEQSIEASLSTFSAHMTQVVKILKVAGAKDLVLLDELGSGTDPEEGSALAVALLEYFRKRGPLMMVSTHYNELKRYAYHTDGIENGHVEFDERTLRPTYRLHIGVAGSSHALSIAARLGVPREVIDYAKQAHEGSANRDMEAVLSDLNEQLRRNQERERALKKELDEARRMRTQAEREKKQVNDRRKQILAKAQNEAQQLKQSIRVEGEQIIKELKSQFSETDKGKRQDAITKARKDISGVNVPELEQERRTPVNVKELKEGQTVFVVSLNAVGTVAAVQGKRIQVSVNGLTANVKATDLAVASREETNNLRRKETAVQPKPRKRAGGSAVERQKHATTELNVIGQTVDEANQNVSHFIDQALMAGISPVRIVHGKGTGALRAGIHQYLKTLPHISRYEIAGYDEGGAGATLVYLK</sequence>
<keyword evidence="5 7" id="KW-0694">RNA-binding</keyword>
<evidence type="ECO:0000256" key="1">
    <source>
        <dbReference type="ARBA" id="ARBA00022730"/>
    </source>
</evidence>
<feature type="coiled-coil region" evidence="8">
    <location>
        <begin position="512"/>
        <end position="585"/>
    </location>
</feature>
<evidence type="ECO:0000256" key="6">
    <source>
        <dbReference type="ARBA" id="ARBA00023125"/>
    </source>
</evidence>
<dbReference type="PANTHER" id="PTHR48466">
    <property type="entry name" value="OS10G0509000 PROTEIN-RELATED"/>
    <property type="match status" value="1"/>
</dbReference>
<dbReference type="InterPro" id="IPR036063">
    <property type="entry name" value="Smr_dom_sf"/>
</dbReference>
<dbReference type="GO" id="GO:0016887">
    <property type="term" value="F:ATP hydrolysis activity"/>
    <property type="evidence" value="ECO:0007669"/>
    <property type="project" value="InterPro"/>
</dbReference>
<keyword evidence="6 7" id="KW-0238">DNA-binding</keyword>
<dbReference type="GO" id="GO:0045910">
    <property type="term" value="P:negative regulation of DNA recombination"/>
    <property type="evidence" value="ECO:0007669"/>
    <property type="project" value="InterPro"/>
</dbReference>
<evidence type="ECO:0000256" key="7">
    <source>
        <dbReference type="HAMAP-Rule" id="MF_00092"/>
    </source>
</evidence>
<name>A0A6N3E7G2_9FIRM</name>
<evidence type="ECO:0000256" key="2">
    <source>
        <dbReference type="ARBA" id="ARBA00022741"/>
    </source>
</evidence>
<reference evidence="11" key="1">
    <citation type="submission" date="2019-11" db="EMBL/GenBank/DDBJ databases">
        <authorList>
            <person name="Feng L."/>
        </authorList>
    </citation>
    <scope>NUCLEOTIDE SEQUENCE</scope>
    <source>
        <strain evidence="11">VrattiLFYP33</strain>
    </source>
</reference>
<keyword evidence="7 11" id="KW-0255">Endonuclease</keyword>
<dbReference type="GO" id="GO:0043023">
    <property type="term" value="F:ribosomal large subunit binding"/>
    <property type="evidence" value="ECO:0007669"/>
    <property type="project" value="UniProtKB-UniRule"/>
</dbReference>
<dbReference type="EC" id="3.6.4.-" evidence="7"/>
<comment type="function">
    <text evidence="7">Acts as a ribosome collision sensor, splitting the ribosome into its 2 subunits. Detects stalled/collided 70S ribosomes which it binds and splits by an ATP-hydrolysis driven conformational change. Acts upstream of the ribosome quality control system (RQC), a ribosome-associated complex that mediates the extraction of incompletely synthesized nascent chains from stalled ribosomes and their subsequent degradation. Probably generates substrates for RQC.</text>
</comment>
<evidence type="ECO:0000313" key="11">
    <source>
        <dbReference type="EMBL" id="VYU36632.1"/>
    </source>
</evidence>
<protein>
    <recommendedName>
        <fullName evidence="7">Endonuclease MutS2</fullName>
        <ecNumber evidence="7">3.1.-.-</ecNumber>
    </recommendedName>
    <alternativeName>
        <fullName evidence="7">Ribosome-associated protein quality control-upstream factor</fullName>
        <shortName evidence="7">RQC-upstream factor</shortName>
        <shortName evidence="7">RqcU</shortName>
        <ecNumber evidence="7">3.6.4.-</ecNumber>
    </alternativeName>
</protein>
<dbReference type="SUPFAM" id="SSF52540">
    <property type="entry name" value="P-loop containing nucleoside triphosphate hydrolases"/>
    <property type="match status" value="1"/>
</dbReference>
<dbReference type="PIRSF" id="PIRSF005814">
    <property type="entry name" value="MutS_YshD"/>
    <property type="match status" value="1"/>
</dbReference>
<evidence type="ECO:0000256" key="9">
    <source>
        <dbReference type="SAM" id="MobiDB-lite"/>
    </source>
</evidence>
<evidence type="ECO:0000256" key="8">
    <source>
        <dbReference type="SAM" id="Coils"/>
    </source>
</evidence>
<keyword evidence="1 7" id="KW-0699">rRNA-binding</keyword>
<dbReference type="GO" id="GO:0019843">
    <property type="term" value="F:rRNA binding"/>
    <property type="evidence" value="ECO:0007669"/>
    <property type="project" value="UniProtKB-UniRule"/>
</dbReference>
<dbReference type="InterPro" id="IPR005747">
    <property type="entry name" value="MutS2"/>
</dbReference>
<feature type="region of interest" description="Disordered" evidence="9">
    <location>
        <begin position="681"/>
        <end position="711"/>
    </location>
</feature>
<proteinExistence type="inferred from homology"/>
<dbReference type="GO" id="GO:0005524">
    <property type="term" value="F:ATP binding"/>
    <property type="evidence" value="ECO:0007669"/>
    <property type="project" value="UniProtKB-UniRule"/>
</dbReference>
<dbReference type="NCBIfam" id="TIGR01069">
    <property type="entry name" value="mutS2"/>
    <property type="match status" value="1"/>
</dbReference>
<comment type="similarity">
    <text evidence="7">Belongs to the DNA mismatch repair MutS family. MutS2 subfamily.</text>
</comment>
<evidence type="ECO:0000256" key="3">
    <source>
        <dbReference type="ARBA" id="ARBA00022801"/>
    </source>
</evidence>
<feature type="domain" description="Smr" evidence="10">
    <location>
        <begin position="716"/>
        <end position="791"/>
    </location>
</feature>
<dbReference type="PROSITE" id="PS50828">
    <property type="entry name" value="SMR"/>
    <property type="match status" value="1"/>
</dbReference>
<keyword evidence="2 7" id="KW-0547">Nucleotide-binding</keyword>
<comment type="subunit">
    <text evidence="7">Homodimer. Binds to stalled ribosomes, contacting rRNA.</text>
</comment>
<dbReference type="AlphaFoldDB" id="A0A6N3E7G2"/>
<dbReference type="GO" id="GO:0004519">
    <property type="term" value="F:endonuclease activity"/>
    <property type="evidence" value="ECO:0007669"/>
    <property type="project" value="UniProtKB-UniRule"/>
</dbReference>
<keyword evidence="8" id="KW-0175">Coiled coil</keyword>
<gene>
    <name evidence="7 11" type="primary">mutS2</name>
    <name evidence="7" type="synonym">rqcU</name>
    <name evidence="11" type="ORF">VRLFYP33_01850</name>
</gene>
<evidence type="ECO:0000259" key="10">
    <source>
        <dbReference type="PROSITE" id="PS50828"/>
    </source>
</evidence>
<dbReference type="Pfam" id="PF01713">
    <property type="entry name" value="Smr"/>
    <property type="match status" value="1"/>
</dbReference>
<dbReference type="GO" id="GO:0030983">
    <property type="term" value="F:mismatched DNA binding"/>
    <property type="evidence" value="ECO:0007669"/>
    <property type="project" value="InterPro"/>
</dbReference>
<dbReference type="InterPro" id="IPR046893">
    <property type="entry name" value="MSSS"/>
</dbReference>
<dbReference type="SMART" id="SM00534">
    <property type="entry name" value="MUTSac"/>
    <property type="match status" value="1"/>
</dbReference>
<evidence type="ECO:0000256" key="5">
    <source>
        <dbReference type="ARBA" id="ARBA00022884"/>
    </source>
</evidence>
<dbReference type="Gene3D" id="3.40.50.300">
    <property type="entry name" value="P-loop containing nucleotide triphosphate hydrolases"/>
    <property type="match status" value="1"/>
</dbReference>
<accession>A0A6N3E7G2</accession>
<dbReference type="EMBL" id="CACRUX010000066">
    <property type="protein sequence ID" value="VYU36632.1"/>
    <property type="molecule type" value="Genomic_DNA"/>
</dbReference>
<dbReference type="InterPro" id="IPR036187">
    <property type="entry name" value="DNA_mismatch_repair_MutS_sf"/>
</dbReference>
<dbReference type="Pfam" id="PF20297">
    <property type="entry name" value="MSSS"/>
    <property type="match status" value="1"/>
</dbReference>
<feature type="binding site" evidence="7">
    <location>
        <begin position="330"/>
        <end position="337"/>
    </location>
    <ligand>
        <name>ATP</name>
        <dbReference type="ChEBI" id="CHEBI:30616"/>
    </ligand>
</feature>
<dbReference type="InterPro" id="IPR027417">
    <property type="entry name" value="P-loop_NTPase"/>
</dbReference>
<dbReference type="InterPro" id="IPR002625">
    <property type="entry name" value="Smr_dom"/>
</dbReference>
<dbReference type="CDD" id="cd06503">
    <property type="entry name" value="ATP-synt_Fo_b"/>
    <property type="match status" value="1"/>
</dbReference>
<feature type="compositionally biased region" description="Basic and acidic residues" evidence="9">
    <location>
        <begin position="681"/>
        <end position="691"/>
    </location>
</feature>
<dbReference type="GO" id="GO:0006298">
    <property type="term" value="P:mismatch repair"/>
    <property type="evidence" value="ECO:0007669"/>
    <property type="project" value="InterPro"/>
</dbReference>
<dbReference type="GO" id="GO:0072344">
    <property type="term" value="P:rescue of stalled ribosome"/>
    <property type="evidence" value="ECO:0007669"/>
    <property type="project" value="UniProtKB-UniRule"/>
</dbReference>
<dbReference type="InterPro" id="IPR045076">
    <property type="entry name" value="MutS"/>
</dbReference>
<keyword evidence="3 7" id="KW-0378">Hydrolase</keyword>
<dbReference type="InterPro" id="IPR000432">
    <property type="entry name" value="DNA_mismatch_repair_MutS_C"/>
</dbReference>
<dbReference type="PANTHER" id="PTHR48466:SF2">
    <property type="entry name" value="OS10G0509000 PROTEIN"/>
    <property type="match status" value="1"/>
</dbReference>
<dbReference type="SUPFAM" id="SSF48334">
    <property type="entry name" value="DNA repair protein MutS, domain III"/>
    <property type="match status" value="1"/>
</dbReference>
<dbReference type="EC" id="3.1.-.-" evidence="7"/>
<dbReference type="SMART" id="SM00463">
    <property type="entry name" value="SMR"/>
    <property type="match status" value="1"/>
</dbReference>
<organism evidence="11">
    <name type="scientific">Veillonella ratti</name>
    <dbReference type="NCBI Taxonomy" id="103892"/>
    <lineage>
        <taxon>Bacteria</taxon>
        <taxon>Bacillati</taxon>
        <taxon>Bacillota</taxon>
        <taxon>Negativicutes</taxon>
        <taxon>Veillonellales</taxon>
        <taxon>Veillonellaceae</taxon>
        <taxon>Veillonella</taxon>
    </lineage>
</organism>
<dbReference type="FunFam" id="3.40.50.300:FF:000830">
    <property type="entry name" value="Endonuclease MutS2"/>
    <property type="match status" value="1"/>
</dbReference>
<dbReference type="GO" id="GO:0140664">
    <property type="term" value="F:ATP-dependent DNA damage sensor activity"/>
    <property type="evidence" value="ECO:0007669"/>
    <property type="project" value="InterPro"/>
</dbReference>
<dbReference type="Gene3D" id="3.30.1370.110">
    <property type="match status" value="1"/>
</dbReference>
<dbReference type="SUPFAM" id="SSF160443">
    <property type="entry name" value="SMR domain-like"/>
    <property type="match status" value="1"/>
</dbReference>
<dbReference type="Pfam" id="PF00488">
    <property type="entry name" value="MutS_V"/>
    <property type="match status" value="1"/>
</dbReference>
<dbReference type="RefSeq" id="WP_021842512.1">
    <property type="nucleotide sequence ID" value="NZ_CACRUX010000066.1"/>
</dbReference>
<dbReference type="InterPro" id="IPR007696">
    <property type="entry name" value="DNA_mismatch_repair_MutS_core"/>
</dbReference>
<dbReference type="SMART" id="SM00533">
    <property type="entry name" value="MUTSd"/>
    <property type="match status" value="1"/>
</dbReference>
<evidence type="ECO:0000256" key="4">
    <source>
        <dbReference type="ARBA" id="ARBA00022840"/>
    </source>
</evidence>